<keyword evidence="3" id="KW-1185">Reference proteome</keyword>
<comment type="caution">
    <text evidence="2">The sequence shown here is derived from an EMBL/GenBank/DDBJ whole genome shotgun (WGS) entry which is preliminary data.</text>
</comment>
<feature type="region of interest" description="Disordered" evidence="1">
    <location>
        <begin position="133"/>
        <end position="163"/>
    </location>
</feature>
<proteinExistence type="predicted"/>
<protein>
    <submittedName>
        <fullName evidence="2">Uncharacterized protein</fullName>
    </submittedName>
</protein>
<feature type="compositionally biased region" description="Basic and acidic residues" evidence="1">
    <location>
        <begin position="14"/>
        <end position="25"/>
    </location>
</feature>
<feature type="region of interest" description="Disordered" evidence="1">
    <location>
        <begin position="1"/>
        <end position="33"/>
    </location>
</feature>
<organism evidence="2 3">
    <name type="scientific">Zalerion maritima</name>
    <dbReference type="NCBI Taxonomy" id="339359"/>
    <lineage>
        <taxon>Eukaryota</taxon>
        <taxon>Fungi</taxon>
        <taxon>Dikarya</taxon>
        <taxon>Ascomycota</taxon>
        <taxon>Pezizomycotina</taxon>
        <taxon>Sordariomycetes</taxon>
        <taxon>Lulworthiomycetidae</taxon>
        <taxon>Lulworthiales</taxon>
        <taxon>Lulworthiaceae</taxon>
        <taxon>Zalerion</taxon>
    </lineage>
</organism>
<reference evidence="2" key="1">
    <citation type="submission" date="2022-07" db="EMBL/GenBank/DDBJ databases">
        <title>Draft genome sequence of Zalerion maritima ATCC 34329, a (micro)plastics degrading marine fungus.</title>
        <authorList>
            <person name="Paco A."/>
            <person name="Goncalves M.F.M."/>
            <person name="Rocha-Santos T.A.P."/>
            <person name="Alves A."/>
        </authorList>
    </citation>
    <scope>NUCLEOTIDE SEQUENCE</scope>
    <source>
        <strain evidence="2">ATCC 34329</strain>
    </source>
</reference>
<name>A0AAD5WPI4_9PEZI</name>
<dbReference type="AlphaFoldDB" id="A0AAD5WPI4"/>
<sequence length="257" mass="28079">MNTVVPTGHPKNKRLADEGAVHHSNDGSNDTAHVPVAQYPKSIAGDARAWSMWTHDITIIFGEWVCGFPPGVETLEVSVRLLGNGGTAACGVGRNALLLQRLEIFLGIRTGNDTGHAESIRDDNLALRAEVAGRAKRASKRPEDDEDEAKADRDGETPVMPMPPQSCVLAPACRIEGGGEDILYRAIRPEDSTTLTEEGHFAPGLYAAQGGILLPWLEIERIVWVLAWNWKFSDVTVLVMKQRTAFSMERSLGVRVF</sequence>
<dbReference type="Proteomes" id="UP001201980">
    <property type="component" value="Unassembled WGS sequence"/>
</dbReference>
<evidence type="ECO:0000313" key="3">
    <source>
        <dbReference type="Proteomes" id="UP001201980"/>
    </source>
</evidence>
<evidence type="ECO:0000313" key="2">
    <source>
        <dbReference type="EMBL" id="KAJ2895256.1"/>
    </source>
</evidence>
<evidence type="ECO:0000256" key="1">
    <source>
        <dbReference type="SAM" id="MobiDB-lite"/>
    </source>
</evidence>
<accession>A0AAD5WPI4</accession>
<gene>
    <name evidence="2" type="ORF">MKZ38_006756</name>
</gene>
<dbReference type="EMBL" id="JAKWBI020000416">
    <property type="protein sequence ID" value="KAJ2895256.1"/>
    <property type="molecule type" value="Genomic_DNA"/>
</dbReference>